<name>K6YXR4_9ALTE</name>
<comment type="caution">
    <text evidence="2">The sequence shown here is derived from an EMBL/GenBank/DDBJ whole genome shotgun (WGS) entry which is preliminary data.</text>
</comment>
<sequence>MKEKTRLKLIGLGAYLISMLALQQVIIIPIVALLLILVIYKAKSEMLKSHAKYIMSVYIVVTSVVLITANLFHSQQQIYAALVAVSIAFLMLMYGALRVGFFRKPLPGKLAISNN</sequence>
<feature type="transmembrane region" description="Helical" evidence="1">
    <location>
        <begin position="52"/>
        <end position="72"/>
    </location>
</feature>
<evidence type="ECO:0000256" key="1">
    <source>
        <dbReference type="SAM" id="Phobius"/>
    </source>
</evidence>
<keyword evidence="1" id="KW-1133">Transmembrane helix</keyword>
<accession>K6YXR4</accession>
<feature type="transmembrane region" description="Helical" evidence="1">
    <location>
        <begin position="12"/>
        <end position="40"/>
    </location>
</feature>
<dbReference type="STRING" id="1127673.GLIP_3411"/>
<feature type="transmembrane region" description="Helical" evidence="1">
    <location>
        <begin position="78"/>
        <end position="97"/>
    </location>
</feature>
<dbReference type="Proteomes" id="UP000006334">
    <property type="component" value="Unassembled WGS sequence"/>
</dbReference>
<reference evidence="2 3" key="1">
    <citation type="journal article" date="2017" name="Antonie Van Leeuwenhoek">
        <title>Rhizobium rhizosphaerae sp. nov., a novel species isolated from rice rhizosphere.</title>
        <authorList>
            <person name="Zhao J.J."/>
            <person name="Zhang J."/>
            <person name="Zhang R.J."/>
            <person name="Zhang C.W."/>
            <person name="Yin H.Q."/>
            <person name="Zhang X.X."/>
        </authorList>
    </citation>
    <scope>NUCLEOTIDE SEQUENCE [LARGE SCALE GENOMIC DNA]</scope>
    <source>
        <strain evidence="2 3">E3</strain>
    </source>
</reference>
<organism evidence="2 3">
    <name type="scientific">Aliiglaciecola lipolytica E3</name>
    <dbReference type="NCBI Taxonomy" id="1127673"/>
    <lineage>
        <taxon>Bacteria</taxon>
        <taxon>Pseudomonadati</taxon>
        <taxon>Pseudomonadota</taxon>
        <taxon>Gammaproteobacteria</taxon>
        <taxon>Alteromonadales</taxon>
        <taxon>Alteromonadaceae</taxon>
        <taxon>Aliiglaciecola</taxon>
    </lineage>
</organism>
<evidence type="ECO:0000313" key="2">
    <source>
        <dbReference type="EMBL" id="GAC16025.1"/>
    </source>
</evidence>
<dbReference type="AlphaFoldDB" id="K6YXR4"/>
<gene>
    <name evidence="2" type="ORF">GLIP_3411</name>
</gene>
<keyword evidence="1" id="KW-0812">Transmembrane</keyword>
<evidence type="ECO:0000313" key="3">
    <source>
        <dbReference type="Proteomes" id="UP000006334"/>
    </source>
</evidence>
<dbReference type="RefSeq" id="WP_008845828.1">
    <property type="nucleotide sequence ID" value="NZ_BAEN01000065.1"/>
</dbReference>
<dbReference type="EMBL" id="BAEN01000065">
    <property type="protein sequence ID" value="GAC16025.1"/>
    <property type="molecule type" value="Genomic_DNA"/>
</dbReference>
<protein>
    <submittedName>
        <fullName evidence="2">Uncharacterized protein</fullName>
    </submittedName>
</protein>
<proteinExistence type="predicted"/>
<keyword evidence="3" id="KW-1185">Reference proteome</keyword>
<keyword evidence="1" id="KW-0472">Membrane</keyword>